<evidence type="ECO:0000313" key="1">
    <source>
        <dbReference type="EMBL" id="MCX2562518.1"/>
    </source>
</evidence>
<evidence type="ECO:0008006" key="3">
    <source>
        <dbReference type="Google" id="ProtNLM"/>
    </source>
</evidence>
<dbReference type="EMBL" id="JAPIUZ010000001">
    <property type="protein sequence ID" value="MCX2562518.1"/>
    <property type="molecule type" value="Genomic_DNA"/>
</dbReference>
<reference evidence="1 2" key="1">
    <citation type="submission" date="2022-11" db="EMBL/GenBank/DDBJ databases">
        <title>Genome sequencing of Acetobacter type strain.</title>
        <authorList>
            <person name="Heo J."/>
            <person name="Lee D."/>
            <person name="Han B.-H."/>
            <person name="Hong S.-B."/>
            <person name="Kwon S.-W."/>
        </authorList>
    </citation>
    <scope>NUCLEOTIDE SEQUENCE [LARGE SCALE GENOMIC DNA]</scope>
    <source>
        <strain evidence="1 2">KACC 21253</strain>
    </source>
</reference>
<evidence type="ECO:0000313" key="2">
    <source>
        <dbReference type="Proteomes" id="UP001301152"/>
    </source>
</evidence>
<dbReference type="Proteomes" id="UP001301152">
    <property type="component" value="Unassembled WGS sequence"/>
</dbReference>
<sequence>MKGRPVSELFLLSERQMTDPAFSRWRVGLRMWMAGVSLPDPFEELPEIKAALRLASV</sequence>
<comment type="caution">
    <text evidence="1">The sequence shown here is derived from an EMBL/GenBank/DDBJ whole genome shotgun (WGS) entry which is preliminary data.</text>
</comment>
<protein>
    <recommendedName>
        <fullName evidence="3">Transposase</fullName>
    </recommendedName>
</protein>
<name>A0ABT3QB63_9PROT</name>
<keyword evidence="2" id="KW-1185">Reference proteome</keyword>
<organism evidence="1 2">
    <name type="scientific">Acetobacter thailandicus</name>
    <dbReference type="NCBI Taxonomy" id="1502842"/>
    <lineage>
        <taxon>Bacteria</taxon>
        <taxon>Pseudomonadati</taxon>
        <taxon>Pseudomonadota</taxon>
        <taxon>Alphaproteobacteria</taxon>
        <taxon>Acetobacterales</taxon>
        <taxon>Acetobacteraceae</taxon>
        <taxon>Acetobacter</taxon>
    </lineage>
</organism>
<proteinExistence type="predicted"/>
<accession>A0ABT3QB63</accession>
<gene>
    <name evidence="1" type="ORF">OQ497_00840</name>
</gene>
<dbReference type="RefSeq" id="WP_173559365.1">
    <property type="nucleotide sequence ID" value="NZ_JAPIUZ010000001.1"/>
</dbReference>